<evidence type="ECO:0000256" key="1">
    <source>
        <dbReference type="SAM" id="MobiDB-lite"/>
    </source>
</evidence>
<name>A0A3Q7NE14_CALUR</name>
<keyword evidence="2" id="KW-1185">Reference proteome</keyword>
<dbReference type="Proteomes" id="UP000286641">
    <property type="component" value="Unplaced"/>
</dbReference>
<dbReference type="InParanoid" id="A0A3Q7NE14"/>
<organism evidence="2 3">
    <name type="scientific">Callorhinus ursinus</name>
    <name type="common">Northern fur seal</name>
    <dbReference type="NCBI Taxonomy" id="34884"/>
    <lineage>
        <taxon>Eukaryota</taxon>
        <taxon>Metazoa</taxon>
        <taxon>Chordata</taxon>
        <taxon>Craniata</taxon>
        <taxon>Vertebrata</taxon>
        <taxon>Euteleostomi</taxon>
        <taxon>Mammalia</taxon>
        <taxon>Eutheria</taxon>
        <taxon>Laurasiatheria</taxon>
        <taxon>Carnivora</taxon>
        <taxon>Caniformia</taxon>
        <taxon>Pinnipedia</taxon>
        <taxon>Otariidae</taxon>
        <taxon>Callorhinus</taxon>
    </lineage>
</organism>
<evidence type="ECO:0000313" key="2">
    <source>
        <dbReference type="Proteomes" id="UP000286641"/>
    </source>
</evidence>
<protein>
    <submittedName>
        <fullName evidence="3">Uncharacterized protein LOC112817194</fullName>
    </submittedName>
</protein>
<proteinExistence type="predicted"/>
<dbReference type="RefSeq" id="XP_025720008.1">
    <property type="nucleotide sequence ID" value="XM_025864223.1"/>
</dbReference>
<accession>A0A3Q7NE14</accession>
<reference key="1">
    <citation type="submission" date="2019-01" db="UniProtKB">
        <authorList>
            <consortium name="RefSeq"/>
        </authorList>
    </citation>
    <scope>IDENTIFICATION</scope>
</reference>
<feature type="region of interest" description="Disordered" evidence="1">
    <location>
        <begin position="76"/>
        <end position="143"/>
    </location>
</feature>
<feature type="compositionally biased region" description="Low complexity" evidence="1">
    <location>
        <begin position="96"/>
        <end position="105"/>
    </location>
</feature>
<evidence type="ECO:0000313" key="3">
    <source>
        <dbReference type="RefSeq" id="XP_025720008.1"/>
    </source>
</evidence>
<dbReference type="AlphaFoldDB" id="A0A3Q7NE14"/>
<gene>
    <name evidence="3" type="primary">LOC112817194</name>
</gene>
<sequence length="333" mass="35882">MVIKKRKGHDPPILTLPSVWNPSVSPFFLENHRRNHPQGPPRPVILLLGKYQRLAYHPHQADEVRASHHADQVFSPGILDVKPPRGFPATPHTSLRTPCSRRSPPTTSPNPCPIGPSVERGFQAPVTAPPTAPLSPRPQDVAHSPGGLGHLVSSHLTLTTFPKDSVLPISLPQESYCISHKDKTTFHQRFRLWKPAAARGMLCLLPGSTFVLSKIQTGSTETPFDTCALSPHLPVLEEKRQNCREPRLALTLGPLVHPGFSPPRRHPPLLCAVLGKQGPSTSLPGGGPGSRAKLFLLAAPGVTGGSLLSLLELGSLRPTSPRLPDAPQVIGCL</sequence>
<reference evidence="3" key="2">
    <citation type="submission" date="2025-08" db="UniProtKB">
        <authorList>
            <consortium name="RefSeq"/>
        </authorList>
    </citation>
    <scope>IDENTIFICATION</scope>
    <source>
        <tissue evidence="3">Blood</tissue>
    </source>
</reference>
<feature type="compositionally biased region" description="Pro residues" evidence="1">
    <location>
        <begin position="127"/>
        <end position="136"/>
    </location>
</feature>